<feature type="compositionally biased region" description="Basic residues" evidence="1">
    <location>
        <begin position="92"/>
        <end position="106"/>
    </location>
</feature>
<evidence type="ECO:0000313" key="3">
    <source>
        <dbReference type="Proteomes" id="UP000812966"/>
    </source>
</evidence>
<dbReference type="Proteomes" id="UP000812966">
    <property type="component" value="Unassembled WGS sequence"/>
</dbReference>
<feature type="compositionally biased region" description="Acidic residues" evidence="1">
    <location>
        <begin position="74"/>
        <end position="86"/>
    </location>
</feature>
<dbReference type="AlphaFoldDB" id="A0A8K0JFH9"/>
<comment type="caution">
    <text evidence="2">The sequence shown here is derived from an EMBL/GenBank/DDBJ whole genome shotgun (WGS) entry which is preliminary data.</text>
</comment>
<dbReference type="EMBL" id="JABELV010000443">
    <property type="protein sequence ID" value="KAG7527192.1"/>
    <property type="molecule type" value="Genomic_DNA"/>
</dbReference>
<gene>
    <name evidence="2" type="ORF">FFLO_07180</name>
</gene>
<keyword evidence="3" id="KW-1185">Reference proteome</keyword>
<name>A0A8K0JFH9_9TREE</name>
<accession>A0A8K0JFH9</accession>
<evidence type="ECO:0000313" key="2">
    <source>
        <dbReference type="EMBL" id="KAG7527192.1"/>
    </source>
</evidence>
<feature type="compositionally biased region" description="Basic and acidic residues" evidence="1">
    <location>
        <begin position="38"/>
        <end position="73"/>
    </location>
</feature>
<proteinExistence type="predicted"/>
<feature type="region of interest" description="Disordered" evidence="1">
    <location>
        <begin position="1"/>
        <end position="137"/>
    </location>
</feature>
<sequence>MSDAQSSQNATASSSSKPKPKQWGGKEAAAARQSKRLAAREEAREAREKADRENAEAERWEEQGKKKRAREDTDSGSDDSVDEYVEEEGKSKSKKTKTRSEKKRKTSSPPPDDDEDELEDPEEAAAAAEDPSFEYDRDRAESAEVMKYFWRYRKAKVYWKPQVVFDYWRQQQKPVKSGKKNEETGEVERKASAHMESAMKIFFSTTGKVFEGRHRCKGCLQLPLRSKRKISDDVPGIILKCKQISPTGRCAQCALVGEKCSLEVQNGDLVRVRASLAEDVPTGLAEQLKDLLQKIQKHVKNDQVRITGTTINGVVEMAGELEIHLEELEEALQGLPVKYADTDFITVFENGEEVDFDR</sequence>
<feature type="compositionally biased region" description="Low complexity" evidence="1">
    <location>
        <begin position="1"/>
        <end position="17"/>
    </location>
</feature>
<evidence type="ECO:0000256" key="1">
    <source>
        <dbReference type="SAM" id="MobiDB-lite"/>
    </source>
</evidence>
<feature type="compositionally biased region" description="Acidic residues" evidence="1">
    <location>
        <begin position="111"/>
        <end position="123"/>
    </location>
</feature>
<protein>
    <submittedName>
        <fullName evidence="2">Uncharacterized protein</fullName>
    </submittedName>
</protein>
<organism evidence="2 3">
    <name type="scientific">Filobasidium floriforme</name>
    <dbReference type="NCBI Taxonomy" id="5210"/>
    <lineage>
        <taxon>Eukaryota</taxon>
        <taxon>Fungi</taxon>
        <taxon>Dikarya</taxon>
        <taxon>Basidiomycota</taxon>
        <taxon>Agaricomycotina</taxon>
        <taxon>Tremellomycetes</taxon>
        <taxon>Filobasidiales</taxon>
        <taxon>Filobasidiaceae</taxon>
        <taxon>Filobasidium</taxon>
    </lineage>
</organism>
<reference evidence="2" key="1">
    <citation type="submission" date="2020-04" db="EMBL/GenBank/DDBJ databases">
        <title>Analysis of mating type loci in Filobasidium floriforme.</title>
        <authorList>
            <person name="Nowrousian M."/>
        </authorList>
    </citation>
    <scope>NUCLEOTIDE SEQUENCE</scope>
    <source>
        <strain evidence="2">CBS 6242</strain>
    </source>
</reference>